<dbReference type="RefSeq" id="XP_028153445.1">
    <property type="nucleotide sequence ID" value="XM_028297644.1"/>
</dbReference>
<gene>
    <name evidence="2 3" type="primary">LOC114346899</name>
</gene>
<sequence length="334" mass="39423">MATTPLSNFSYDYDYPIDDVFENEDEADYERFYALRAKARTFMAITDVTKFFLILGVLIINIYFIVIVCRNKNLKTIKANRYLMHCSIFNIFMWVSEPIYEITISLFYLYPYFGWGMYCVTRQFQATGVIGMFFCMFGIGLEWLLAVNKTDMKPLVQKFYDHSILIIYLLCITKTILDYIICHNTYYTLTNYIDHVLLFGLLAFVIYCNIKKKNLKAKNSYLLSVINLFIFSWIPMYCYDILNRVTSKNYTMRFLLLVTSFLPEYLAYGCPILIFIWLGRKNKYFKVAYRKSCSCCTCCRAISDYSGDDETFEDSEEMEHEENVENMSNNATLL</sequence>
<feature type="transmembrane region" description="Helical" evidence="1">
    <location>
        <begin position="192"/>
        <end position="210"/>
    </location>
</feature>
<feature type="transmembrane region" description="Helical" evidence="1">
    <location>
        <begin position="51"/>
        <end position="70"/>
    </location>
</feature>
<keyword evidence="1" id="KW-1133">Transmembrane helix</keyword>
<keyword evidence="1" id="KW-0472">Membrane</keyword>
<protein>
    <submittedName>
        <fullName evidence="2 3">Uncharacterized protein LOC114346899</fullName>
    </submittedName>
</protein>
<dbReference type="RefSeq" id="XP_028153446.1">
    <property type="nucleotide sequence ID" value="XM_028297645.1"/>
</dbReference>
<accession>A0A6P7GUL6</accession>
<evidence type="ECO:0000313" key="3">
    <source>
        <dbReference type="RefSeq" id="XP_028153446.1"/>
    </source>
</evidence>
<feature type="transmembrane region" description="Helical" evidence="1">
    <location>
        <begin position="159"/>
        <end position="180"/>
    </location>
</feature>
<dbReference type="SUPFAM" id="SSF81321">
    <property type="entry name" value="Family A G protein-coupled receptor-like"/>
    <property type="match status" value="1"/>
</dbReference>
<keyword evidence="1" id="KW-0812">Transmembrane</keyword>
<feature type="transmembrane region" description="Helical" evidence="1">
    <location>
        <begin position="254"/>
        <end position="278"/>
    </location>
</feature>
<feature type="transmembrane region" description="Helical" evidence="1">
    <location>
        <begin position="82"/>
        <end position="109"/>
    </location>
</feature>
<dbReference type="AlphaFoldDB" id="A0A6P7GUL6"/>
<evidence type="ECO:0000256" key="1">
    <source>
        <dbReference type="SAM" id="Phobius"/>
    </source>
</evidence>
<feature type="transmembrane region" description="Helical" evidence="1">
    <location>
        <begin position="129"/>
        <end position="147"/>
    </location>
</feature>
<reference evidence="2 3" key="1">
    <citation type="submission" date="2025-04" db="UniProtKB">
        <authorList>
            <consortium name="RefSeq"/>
        </authorList>
    </citation>
    <scope>IDENTIFICATION</scope>
    <source>
        <tissue evidence="2 3">Whole insect</tissue>
    </source>
</reference>
<proteinExistence type="predicted"/>
<dbReference type="Gene3D" id="1.20.1070.10">
    <property type="entry name" value="Rhodopsin 7-helix transmembrane proteins"/>
    <property type="match status" value="1"/>
</dbReference>
<feature type="transmembrane region" description="Helical" evidence="1">
    <location>
        <begin position="222"/>
        <end position="242"/>
    </location>
</feature>
<name>A0A6P7GUL6_DIAVI</name>
<organism evidence="3">
    <name type="scientific">Diabrotica virgifera virgifera</name>
    <name type="common">western corn rootworm</name>
    <dbReference type="NCBI Taxonomy" id="50390"/>
    <lineage>
        <taxon>Eukaryota</taxon>
        <taxon>Metazoa</taxon>
        <taxon>Ecdysozoa</taxon>
        <taxon>Arthropoda</taxon>
        <taxon>Hexapoda</taxon>
        <taxon>Insecta</taxon>
        <taxon>Pterygota</taxon>
        <taxon>Neoptera</taxon>
        <taxon>Endopterygota</taxon>
        <taxon>Coleoptera</taxon>
        <taxon>Polyphaga</taxon>
        <taxon>Cucujiformia</taxon>
        <taxon>Chrysomeloidea</taxon>
        <taxon>Chrysomelidae</taxon>
        <taxon>Galerucinae</taxon>
        <taxon>Diabroticina</taxon>
        <taxon>Diabroticites</taxon>
        <taxon>Diabrotica</taxon>
    </lineage>
</organism>
<evidence type="ECO:0000313" key="2">
    <source>
        <dbReference type="RefSeq" id="XP_028153445.1"/>
    </source>
</evidence>